<evidence type="ECO:0000313" key="2">
    <source>
        <dbReference type="EMBL" id="KAF2863840.1"/>
    </source>
</evidence>
<accession>A0A6A7C8S2</accession>
<dbReference type="GO" id="GO:0004764">
    <property type="term" value="F:shikimate 3-dehydrogenase (NADP+) activity"/>
    <property type="evidence" value="ECO:0007669"/>
    <property type="project" value="InterPro"/>
</dbReference>
<dbReference type="EMBL" id="MU005959">
    <property type="protein sequence ID" value="KAF2863840.1"/>
    <property type="molecule type" value="Genomic_DNA"/>
</dbReference>
<dbReference type="InterPro" id="IPR036291">
    <property type="entry name" value="NAD(P)-bd_dom_sf"/>
</dbReference>
<dbReference type="GO" id="GO:0009423">
    <property type="term" value="P:chorismate biosynthetic process"/>
    <property type="evidence" value="ECO:0007669"/>
    <property type="project" value="TreeGrafter"/>
</dbReference>
<name>A0A6A7C8S2_9PEZI</name>
<reference evidence="2" key="1">
    <citation type="journal article" date="2020" name="Stud. Mycol.">
        <title>101 Dothideomycetes genomes: a test case for predicting lifestyles and emergence of pathogens.</title>
        <authorList>
            <person name="Haridas S."/>
            <person name="Albert R."/>
            <person name="Binder M."/>
            <person name="Bloem J."/>
            <person name="Labutti K."/>
            <person name="Salamov A."/>
            <person name="Andreopoulos B."/>
            <person name="Baker S."/>
            <person name="Barry K."/>
            <person name="Bills G."/>
            <person name="Bluhm B."/>
            <person name="Cannon C."/>
            <person name="Castanera R."/>
            <person name="Culley D."/>
            <person name="Daum C."/>
            <person name="Ezra D."/>
            <person name="Gonzalez J."/>
            <person name="Henrissat B."/>
            <person name="Kuo A."/>
            <person name="Liang C."/>
            <person name="Lipzen A."/>
            <person name="Lutzoni F."/>
            <person name="Magnuson J."/>
            <person name="Mondo S."/>
            <person name="Nolan M."/>
            <person name="Ohm R."/>
            <person name="Pangilinan J."/>
            <person name="Park H.-J."/>
            <person name="Ramirez L."/>
            <person name="Alfaro M."/>
            <person name="Sun H."/>
            <person name="Tritt A."/>
            <person name="Yoshinaga Y."/>
            <person name="Zwiers L.-H."/>
            <person name="Turgeon B."/>
            <person name="Goodwin S."/>
            <person name="Spatafora J."/>
            <person name="Crous P."/>
            <person name="Grigoriev I."/>
        </authorList>
    </citation>
    <scope>NUCLEOTIDE SEQUENCE</scope>
    <source>
        <strain evidence="2">CBS 480.64</strain>
    </source>
</reference>
<keyword evidence="3" id="KW-1185">Reference proteome</keyword>
<dbReference type="InterPro" id="IPR013708">
    <property type="entry name" value="Shikimate_DH-bd_N"/>
</dbReference>
<dbReference type="SUPFAM" id="SSF51735">
    <property type="entry name" value="NAD(P)-binding Rossmann-fold domains"/>
    <property type="match status" value="1"/>
</dbReference>
<organism evidence="2 3">
    <name type="scientific">Piedraia hortae CBS 480.64</name>
    <dbReference type="NCBI Taxonomy" id="1314780"/>
    <lineage>
        <taxon>Eukaryota</taxon>
        <taxon>Fungi</taxon>
        <taxon>Dikarya</taxon>
        <taxon>Ascomycota</taxon>
        <taxon>Pezizomycotina</taxon>
        <taxon>Dothideomycetes</taxon>
        <taxon>Dothideomycetidae</taxon>
        <taxon>Capnodiales</taxon>
        <taxon>Piedraiaceae</taxon>
        <taxon>Piedraia</taxon>
    </lineage>
</organism>
<protein>
    <submittedName>
        <fullName evidence="2">Shikimate/quinate 5-dehydrogenase</fullName>
    </submittedName>
</protein>
<dbReference type="Gene3D" id="3.40.50.720">
    <property type="entry name" value="NAD(P)-binding Rossmann-like Domain"/>
    <property type="match status" value="1"/>
</dbReference>
<evidence type="ECO:0000259" key="1">
    <source>
        <dbReference type="Pfam" id="PF08501"/>
    </source>
</evidence>
<dbReference type="InterPro" id="IPR046346">
    <property type="entry name" value="Aminoacid_DH-like_N_sf"/>
</dbReference>
<sequence>MDVSCPDPDVSHLERHCYLFGYPIAHSMSPRLHQSIYDALGLRWGQQYLPSLDMAQFLRLIKHPKCFGSAVTMPHKMAVMEHLDELTQECVKVGACNTVYRRGSRLIGTNTDTVGVRESFYQNVSDPDQIFHGRPGLVLGGGGAARSAVYALIHSMKCTGVYLVNRDVKEVTALIDWCKSQGYGDDLIHVRTPEQAASLPGAGAIVACIPNFTPATAEEMEARAVFQAFLSKTHKGAMLEMCYHPIVRTEIFILAETAGWQVIMGTEAVIYQGIEQDILWTGVDRADMPVQAAKDGMARALAQSLAHKL</sequence>
<evidence type="ECO:0000313" key="3">
    <source>
        <dbReference type="Proteomes" id="UP000799421"/>
    </source>
</evidence>
<dbReference type="Gene3D" id="3.40.50.10860">
    <property type="entry name" value="Leucine Dehydrogenase, chain A, domain 1"/>
    <property type="match status" value="1"/>
</dbReference>
<dbReference type="GO" id="GO:0019632">
    <property type="term" value="P:shikimate metabolic process"/>
    <property type="evidence" value="ECO:0007669"/>
    <property type="project" value="TreeGrafter"/>
</dbReference>
<dbReference type="PANTHER" id="PTHR21089">
    <property type="entry name" value="SHIKIMATE DEHYDROGENASE"/>
    <property type="match status" value="1"/>
</dbReference>
<dbReference type="OrthoDB" id="204377at2759"/>
<dbReference type="SUPFAM" id="SSF53223">
    <property type="entry name" value="Aminoacid dehydrogenase-like, N-terminal domain"/>
    <property type="match status" value="1"/>
</dbReference>
<proteinExistence type="predicted"/>
<feature type="domain" description="Shikimate dehydrogenase substrate binding N-terminal" evidence="1">
    <location>
        <begin position="19"/>
        <end position="99"/>
    </location>
</feature>
<dbReference type="AlphaFoldDB" id="A0A6A7C8S2"/>
<dbReference type="Pfam" id="PF08501">
    <property type="entry name" value="Shikimate_dh_N"/>
    <property type="match status" value="1"/>
</dbReference>
<dbReference type="InterPro" id="IPR022893">
    <property type="entry name" value="Shikimate_DH_fam"/>
</dbReference>
<dbReference type="Proteomes" id="UP000799421">
    <property type="component" value="Unassembled WGS sequence"/>
</dbReference>
<dbReference type="PANTHER" id="PTHR21089:SF1">
    <property type="entry name" value="BIFUNCTIONAL 3-DEHYDROQUINATE DEHYDRATASE_SHIKIMATE DEHYDROGENASE, CHLOROPLASTIC"/>
    <property type="match status" value="1"/>
</dbReference>
<gene>
    <name evidence="2" type="ORF">K470DRAFT_254721</name>
</gene>